<dbReference type="InterPro" id="IPR051637">
    <property type="entry name" value="Ank_repeat_dom-contain_49"/>
</dbReference>
<accession>A0A815LVT1</accession>
<dbReference type="InterPro" id="IPR036770">
    <property type="entry name" value="Ankyrin_rpt-contain_sf"/>
</dbReference>
<dbReference type="SMART" id="SM00248">
    <property type="entry name" value="ANK"/>
    <property type="match status" value="5"/>
</dbReference>
<organism evidence="4 5">
    <name type="scientific">Adineta steineri</name>
    <dbReference type="NCBI Taxonomy" id="433720"/>
    <lineage>
        <taxon>Eukaryota</taxon>
        <taxon>Metazoa</taxon>
        <taxon>Spiralia</taxon>
        <taxon>Gnathifera</taxon>
        <taxon>Rotifera</taxon>
        <taxon>Eurotatoria</taxon>
        <taxon>Bdelloidea</taxon>
        <taxon>Adinetida</taxon>
        <taxon>Adinetidae</taxon>
        <taxon>Adineta</taxon>
    </lineage>
</organism>
<dbReference type="SUPFAM" id="SSF48403">
    <property type="entry name" value="Ankyrin repeat"/>
    <property type="match status" value="1"/>
</dbReference>
<evidence type="ECO:0000313" key="5">
    <source>
        <dbReference type="Proteomes" id="UP000663845"/>
    </source>
</evidence>
<keyword evidence="1" id="KW-0677">Repeat</keyword>
<keyword evidence="2 3" id="KW-0040">ANK repeat</keyword>
<protein>
    <submittedName>
        <fullName evidence="4">Uncharacterized protein</fullName>
    </submittedName>
</protein>
<dbReference type="PANTHER" id="PTHR24180">
    <property type="entry name" value="CYCLIN-DEPENDENT KINASE INHIBITOR 2C-RELATED"/>
    <property type="match status" value="1"/>
</dbReference>
<feature type="repeat" description="ANK" evidence="3">
    <location>
        <begin position="179"/>
        <end position="211"/>
    </location>
</feature>
<comment type="caution">
    <text evidence="4">The sequence shown here is derived from an EMBL/GenBank/DDBJ whole genome shotgun (WGS) entry which is preliminary data.</text>
</comment>
<evidence type="ECO:0000256" key="1">
    <source>
        <dbReference type="ARBA" id="ARBA00022737"/>
    </source>
</evidence>
<reference evidence="4" key="1">
    <citation type="submission" date="2021-02" db="EMBL/GenBank/DDBJ databases">
        <authorList>
            <person name="Nowell W R."/>
        </authorList>
    </citation>
    <scope>NUCLEOTIDE SEQUENCE</scope>
</reference>
<evidence type="ECO:0000256" key="3">
    <source>
        <dbReference type="PROSITE-ProRule" id="PRU00023"/>
    </source>
</evidence>
<dbReference type="PROSITE" id="PS50088">
    <property type="entry name" value="ANK_REPEAT"/>
    <property type="match status" value="2"/>
</dbReference>
<proteinExistence type="predicted"/>
<dbReference type="AlphaFoldDB" id="A0A815LVT1"/>
<evidence type="ECO:0000313" key="4">
    <source>
        <dbReference type="EMBL" id="CAF1411995.1"/>
    </source>
</evidence>
<dbReference type="PROSITE" id="PS50297">
    <property type="entry name" value="ANK_REP_REGION"/>
    <property type="match status" value="2"/>
</dbReference>
<dbReference type="Pfam" id="PF12796">
    <property type="entry name" value="Ank_2"/>
    <property type="match status" value="1"/>
</dbReference>
<dbReference type="Gene3D" id="1.25.40.20">
    <property type="entry name" value="Ankyrin repeat-containing domain"/>
    <property type="match status" value="1"/>
</dbReference>
<evidence type="ECO:0000256" key="2">
    <source>
        <dbReference type="ARBA" id="ARBA00023043"/>
    </source>
</evidence>
<dbReference type="InterPro" id="IPR002110">
    <property type="entry name" value="Ankyrin_rpt"/>
</dbReference>
<gene>
    <name evidence="4" type="ORF">JYZ213_LOCUS38445</name>
</gene>
<dbReference type="Pfam" id="PF13637">
    <property type="entry name" value="Ank_4"/>
    <property type="match status" value="1"/>
</dbReference>
<feature type="repeat" description="ANK" evidence="3">
    <location>
        <begin position="221"/>
        <end position="253"/>
    </location>
</feature>
<dbReference type="PANTHER" id="PTHR24180:SF45">
    <property type="entry name" value="POLY [ADP-RIBOSE] POLYMERASE TANKYRASE"/>
    <property type="match status" value="1"/>
</dbReference>
<sequence length="463" mass="53851">MESLQSTTVDLHVQSPSQISTYPKLESPGEYGMWPLINYDRSEAKSTQELLFEAASEKDPDMARQKWELFKRAVENESLSKNKVMQMIGTLDEDKQWAALHYAVDSNNEELCRRLTFKLDKYQCDVNILGGNGENVLHVVSQSKYIWQGTGDVTTAKVPDLVRLLVEERHADVNHADDEGRTPLHMAAMRGRLPYMDYLIANGAKVDVETVHIGVNVIGDRHLTPLHLACEFGHLDVVKYLIEKNAITTLRNAQLLNCLEISIQKQHVEIVKYLLQRPNWREMMRNAQPIEATDAYDTPMRKLIRYMPDVALWTVEEKLTRKVGGAGQKVSKEIYDYEFYEDMNAVKQWYAQGLAVGEIPTLMEEGTLWRDKMLYNFVSDGEILRLQFLRLMRFLSCYQLTRIPCMIPRPIIMLTYDERAHGWFEKAWHYTMKHFFEEKIQDDVELKIPSKKEAKEHQEEKEN</sequence>
<dbReference type="Proteomes" id="UP000663845">
    <property type="component" value="Unassembled WGS sequence"/>
</dbReference>
<name>A0A815LVT1_9BILA</name>
<dbReference type="EMBL" id="CAJNOG010001128">
    <property type="protein sequence ID" value="CAF1411995.1"/>
    <property type="molecule type" value="Genomic_DNA"/>
</dbReference>